<comment type="caution">
    <text evidence="11">The sequence shown here is derived from an EMBL/GenBank/DDBJ whole genome shotgun (WGS) entry which is preliminary data.</text>
</comment>
<protein>
    <recommendedName>
        <fullName evidence="2">asparaginase</fullName>
        <ecNumber evidence="2">3.5.1.1</ecNumber>
    </recommendedName>
</protein>
<gene>
    <name evidence="11" type="ORF">EJ571_16490</name>
</gene>
<name>A0A4R5P923_9MYCO</name>
<feature type="binding site" evidence="6">
    <location>
        <begin position="97"/>
        <end position="98"/>
    </location>
    <ligand>
        <name>substrate</name>
    </ligand>
</feature>
<evidence type="ECO:0000313" key="12">
    <source>
        <dbReference type="Proteomes" id="UP000295627"/>
    </source>
</evidence>
<dbReference type="EMBL" id="RXLR01000017">
    <property type="protein sequence ID" value="TDH20377.1"/>
    <property type="molecule type" value="Genomic_DNA"/>
</dbReference>
<dbReference type="PANTHER" id="PTHR11707">
    <property type="entry name" value="L-ASPARAGINASE"/>
    <property type="match status" value="1"/>
</dbReference>
<feature type="active site" evidence="8">
    <location>
        <position position="97"/>
    </location>
</feature>
<dbReference type="SMART" id="SM00870">
    <property type="entry name" value="Asparaginase"/>
    <property type="match status" value="1"/>
</dbReference>
<dbReference type="CDD" id="cd08964">
    <property type="entry name" value="L-asparaginase_II"/>
    <property type="match status" value="1"/>
</dbReference>
<accession>A0A4R5P923</accession>
<dbReference type="Pfam" id="PF17763">
    <property type="entry name" value="Asparaginase_C"/>
    <property type="match status" value="1"/>
</dbReference>
<comment type="catalytic activity">
    <reaction evidence="4">
        <text>L-asparagine + H2O = L-aspartate + NH4(+)</text>
        <dbReference type="Rhea" id="RHEA:21016"/>
        <dbReference type="ChEBI" id="CHEBI:15377"/>
        <dbReference type="ChEBI" id="CHEBI:28938"/>
        <dbReference type="ChEBI" id="CHEBI:29991"/>
        <dbReference type="ChEBI" id="CHEBI:58048"/>
        <dbReference type="EC" id="3.5.1.1"/>
    </reaction>
</comment>
<evidence type="ECO:0000259" key="9">
    <source>
        <dbReference type="Pfam" id="PF00710"/>
    </source>
</evidence>
<evidence type="ECO:0000259" key="10">
    <source>
        <dbReference type="Pfam" id="PF17763"/>
    </source>
</evidence>
<dbReference type="Proteomes" id="UP000295627">
    <property type="component" value="Unassembled WGS sequence"/>
</dbReference>
<feature type="binding site" evidence="6">
    <location>
        <position position="65"/>
    </location>
    <ligand>
        <name>substrate</name>
    </ligand>
</feature>
<dbReference type="PIRSF" id="PIRSF500176">
    <property type="entry name" value="L_ASNase"/>
    <property type="match status" value="1"/>
</dbReference>
<dbReference type="PRINTS" id="PR00139">
    <property type="entry name" value="ASNGLNASE"/>
</dbReference>
<dbReference type="InterPro" id="IPR020827">
    <property type="entry name" value="Asparaginase/glutaminase_AS1"/>
</dbReference>
<dbReference type="AlphaFoldDB" id="A0A4R5P923"/>
<dbReference type="InterPro" id="IPR027475">
    <property type="entry name" value="Asparaginase/glutaminase_AS2"/>
</dbReference>
<dbReference type="SFLD" id="SFLDS00057">
    <property type="entry name" value="Glutaminase/Asparaginase"/>
    <property type="match status" value="1"/>
</dbReference>
<keyword evidence="3" id="KW-0378">Hydrolase</keyword>
<dbReference type="InterPro" id="IPR037152">
    <property type="entry name" value="L-asparaginase_N_sf"/>
</dbReference>
<evidence type="ECO:0000313" key="11">
    <source>
        <dbReference type="EMBL" id="TDH20377.1"/>
    </source>
</evidence>
<feature type="active site" evidence="7">
    <location>
        <position position="26"/>
    </location>
</feature>
<dbReference type="Pfam" id="PF00710">
    <property type="entry name" value="Asparaginase"/>
    <property type="match status" value="1"/>
</dbReference>
<dbReference type="InterPro" id="IPR004550">
    <property type="entry name" value="AsnASE_II"/>
</dbReference>
<dbReference type="GO" id="GO:0004067">
    <property type="term" value="F:asparaginase activity"/>
    <property type="evidence" value="ECO:0007669"/>
    <property type="project" value="UniProtKB-UniRule"/>
</dbReference>
<dbReference type="PIRSF" id="PIRSF001220">
    <property type="entry name" value="L-ASNase_gatD"/>
    <property type="match status" value="1"/>
</dbReference>
<evidence type="ECO:0000256" key="1">
    <source>
        <dbReference type="ARBA" id="ARBA00010518"/>
    </source>
</evidence>
<feature type="active site" description="O-isoaspartyl threonine intermediate" evidence="5">
    <location>
        <position position="26"/>
    </location>
</feature>
<dbReference type="InterPro" id="IPR027473">
    <property type="entry name" value="L-asparaginase_C"/>
</dbReference>
<comment type="similarity">
    <text evidence="1">Belongs to the asparaginase 1 family.</text>
</comment>
<dbReference type="PROSITE" id="PS51732">
    <property type="entry name" value="ASN_GLN_ASE_3"/>
    <property type="match status" value="1"/>
</dbReference>
<dbReference type="InterPro" id="IPR006034">
    <property type="entry name" value="Asparaginase/glutaminase-like"/>
</dbReference>
<dbReference type="InterPro" id="IPR040919">
    <property type="entry name" value="Asparaginase_C"/>
</dbReference>
<dbReference type="SUPFAM" id="SSF53774">
    <property type="entry name" value="Glutaminase/Asparaginase"/>
    <property type="match status" value="1"/>
</dbReference>
<dbReference type="InterPro" id="IPR036152">
    <property type="entry name" value="Asp/glu_Ase-like_sf"/>
</dbReference>
<dbReference type="PROSITE" id="PS00917">
    <property type="entry name" value="ASN_GLN_ASE_2"/>
    <property type="match status" value="1"/>
</dbReference>
<feature type="domain" description="Asparaginase/glutaminase C-terminal" evidence="10">
    <location>
        <begin position="212"/>
        <end position="317"/>
    </location>
</feature>
<dbReference type="GO" id="GO:0006528">
    <property type="term" value="P:asparagine metabolic process"/>
    <property type="evidence" value="ECO:0007669"/>
    <property type="project" value="InterPro"/>
</dbReference>
<evidence type="ECO:0000256" key="2">
    <source>
        <dbReference type="ARBA" id="ARBA00012920"/>
    </source>
</evidence>
<sequence>MIAAVSPALGPKASSPTLVLLTTGGTIATEVDGDGIARHASSGDDLLAASGYGEVLVDDLMTIDSAEMTPQRWQQIAASVRGHVARGATGIVIAHGTDTLEETALWLALTCAVPVPVVLTGAQRSGDHPESDGPGNLRDALTVAASGEALGVVVCFAGQVYPAVGIRKVDLTAPNGFAGVSPVGQVRDGQFVRLADSPSAFLGTVTRPALPRVDVVSLYPGTDGVALDAYARAGAQGLVLESMGAGNANDVVIESVSRHIENGIRVVVTTRVPGGALAAGYAPGQKLVDSGAVMVPHLRAGQARVLLMAALATGSDLVSVIERLG</sequence>
<dbReference type="PROSITE" id="PS00144">
    <property type="entry name" value="ASN_GLN_ASE_1"/>
    <property type="match status" value="1"/>
</dbReference>
<dbReference type="InterPro" id="IPR027474">
    <property type="entry name" value="L-asparaginase_N"/>
</dbReference>
<organism evidence="11 12">
    <name type="scientific">Mycobacteroides franklinii</name>
    <dbReference type="NCBI Taxonomy" id="948102"/>
    <lineage>
        <taxon>Bacteria</taxon>
        <taxon>Bacillati</taxon>
        <taxon>Actinomycetota</taxon>
        <taxon>Actinomycetes</taxon>
        <taxon>Mycobacteriales</taxon>
        <taxon>Mycobacteriaceae</taxon>
        <taxon>Mycobacteroides</taxon>
    </lineage>
</organism>
<dbReference type="Gene3D" id="3.40.50.40">
    <property type="match status" value="1"/>
</dbReference>
<dbReference type="Gene3D" id="3.40.50.1170">
    <property type="entry name" value="L-asparaginase, N-terminal domain"/>
    <property type="match status" value="1"/>
</dbReference>
<evidence type="ECO:0000256" key="8">
    <source>
        <dbReference type="PROSITE-ProRule" id="PRU10100"/>
    </source>
</evidence>
<evidence type="ECO:0000256" key="4">
    <source>
        <dbReference type="ARBA" id="ARBA00049366"/>
    </source>
</evidence>
<evidence type="ECO:0000256" key="6">
    <source>
        <dbReference type="PIRSR" id="PIRSR001220-2"/>
    </source>
</evidence>
<evidence type="ECO:0000256" key="3">
    <source>
        <dbReference type="ARBA" id="ARBA00022801"/>
    </source>
</evidence>
<evidence type="ECO:0000256" key="7">
    <source>
        <dbReference type="PROSITE-ProRule" id="PRU10099"/>
    </source>
</evidence>
<feature type="domain" description="L-asparaginase N-terminal" evidence="9">
    <location>
        <begin position="18"/>
        <end position="190"/>
    </location>
</feature>
<dbReference type="PANTHER" id="PTHR11707:SF28">
    <property type="entry name" value="60 KDA LYSOPHOSPHOLIPASE"/>
    <property type="match status" value="1"/>
</dbReference>
<evidence type="ECO:0000256" key="5">
    <source>
        <dbReference type="PIRSR" id="PIRSR001220-1"/>
    </source>
</evidence>
<dbReference type="EC" id="3.5.1.1" evidence="2"/>
<reference evidence="11 12" key="1">
    <citation type="journal article" date="2019" name="Sci. Rep.">
        <title>Extended insight into the Mycobacterium chelonae-abscessus complex through whole genome sequencing of Mycobacterium salmoniphilum outbreak and Mycobacterium salmoniphilum-like strains.</title>
        <authorList>
            <person name="Behra P.R.K."/>
            <person name="Das S."/>
            <person name="Pettersson B.M.F."/>
            <person name="Shirreff L."/>
            <person name="DuCote T."/>
            <person name="Jacobsson K.G."/>
            <person name="Ennis D.G."/>
            <person name="Kirsebom L.A."/>
        </authorList>
    </citation>
    <scope>NUCLEOTIDE SEQUENCE [LARGE SCALE GENOMIC DNA]</scope>
    <source>
        <strain evidence="11 12">DSM 45524</strain>
    </source>
</reference>
<proteinExistence type="inferred from homology"/>